<protein>
    <submittedName>
        <fullName evidence="2">Uncharacterized protein</fullName>
    </submittedName>
</protein>
<keyword evidence="1" id="KW-0472">Membrane</keyword>
<sequence length="134" mass="13759">MVAKLTRWFLFGAVIASLPIWFNLYRLIIPGSEPVMLLIASCSHGEPLLVSAAISGAALGVLLGSGSRMLVAKAVAGLGCAVVLVLASIGFAYVAGNPDRVLPLDPESIALASLAMLSFGIVSSGSCIALAEYR</sequence>
<feature type="transmembrane region" description="Helical" evidence="1">
    <location>
        <begin position="74"/>
        <end position="96"/>
    </location>
</feature>
<feature type="transmembrane region" description="Helical" evidence="1">
    <location>
        <begin position="48"/>
        <end position="67"/>
    </location>
</feature>
<reference evidence="2" key="1">
    <citation type="submission" date="2019-02" db="EMBL/GenBank/DDBJ databases">
        <authorList>
            <person name="Gruber-Vodicka R. H."/>
            <person name="Seah K. B. B."/>
        </authorList>
    </citation>
    <scope>NUCLEOTIDE SEQUENCE</scope>
    <source>
        <strain evidence="2">BECK_DK47</strain>
    </source>
</reference>
<accession>A0A450S860</accession>
<feature type="transmembrane region" description="Helical" evidence="1">
    <location>
        <begin position="108"/>
        <end position="131"/>
    </location>
</feature>
<gene>
    <name evidence="2" type="ORF">BECKDK2373B_GA0170837_101954</name>
</gene>
<evidence type="ECO:0000313" key="2">
    <source>
        <dbReference type="EMBL" id="VFJ48057.1"/>
    </source>
</evidence>
<dbReference type="EMBL" id="CAADEX010000019">
    <property type="protein sequence ID" value="VFJ48057.1"/>
    <property type="molecule type" value="Genomic_DNA"/>
</dbReference>
<organism evidence="2">
    <name type="scientific">Candidatus Kentrum sp. DK</name>
    <dbReference type="NCBI Taxonomy" id="2126562"/>
    <lineage>
        <taxon>Bacteria</taxon>
        <taxon>Pseudomonadati</taxon>
        <taxon>Pseudomonadota</taxon>
        <taxon>Gammaproteobacteria</taxon>
        <taxon>Candidatus Kentrum</taxon>
    </lineage>
</organism>
<evidence type="ECO:0000256" key="1">
    <source>
        <dbReference type="SAM" id="Phobius"/>
    </source>
</evidence>
<keyword evidence="1" id="KW-0812">Transmembrane</keyword>
<keyword evidence="1" id="KW-1133">Transmembrane helix</keyword>
<dbReference type="AlphaFoldDB" id="A0A450S860"/>
<feature type="transmembrane region" description="Helical" evidence="1">
    <location>
        <begin position="7"/>
        <end position="28"/>
    </location>
</feature>
<name>A0A450S860_9GAMM</name>
<proteinExistence type="predicted"/>